<feature type="compositionally biased region" description="Basic and acidic residues" evidence="6">
    <location>
        <begin position="1"/>
        <end position="19"/>
    </location>
</feature>
<dbReference type="InterPro" id="IPR036236">
    <property type="entry name" value="Znf_C2H2_sf"/>
</dbReference>
<dbReference type="SUPFAM" id="SSF57667">
    <property type="entry name" value="beta-beta-alpha zinc fingers"/>
    <property type="match status" value="3"/>
</dbReference>
<dbReference type="Pfam" id="PF00096">
    <property type="entry name" value="zf-C2H2"/>
    <property type="match status" value="2"/>
</dbReference>
<dbReference type="PANTHER" id="PTHR24379">
    <property type="entry name" value="KRAB AND ZINC FINGER DOMAIN-CONTAINING"/>
    <property type="match status" value="1"/>
</dbReference>
<keyword evidence="9" id="KW-1185">Reference proteome</keyword>
<evidence type="ECO:0000256" key="3">
    <source>
        <dbReference type="ARBA" id="ARBA00022771"/>
    </source>
</evidence>
<feature type="region of interest" description="Disordered" evidence="6">
    <location>
        <begin position="250"/>
        <end position="286"/>
    </location>
</feature>
<evidence type="ECO:0000313" key="8">
    <source>
        <dbReference type="EMBL" id="CAG5109610.1"/>
    </source>
</evidence>
<keyword evidence="1" id="KW-0479">Metal-binding</keyword>
<feature type="domain" description="C2H2-type" evidence="7">
    <location>
        <begin position="318"/>
        <end position="345"/>
    </location>
</feature>
<feature type="domain" description="C2H2-type" evidence="7">
    <location>
        <begin position="429"/>
        <end position="456"/>
    </location>
</feature>
<gene>
    <name evidence="8" type="ORF">OKIOD_LOCUS12895</name>
</gene>
<proteinExistence type="predicted"/>
<evidence type="ECO:0000313" key="9">
    <source>
        <dbReference type="Proteomes" id="UP001158576"/>
    </source>
</evidence>
<evidence type="ECO:0000256" key="6">
    <source>
        <dbReference type="SAM" id="MobiDB-lite"/>
    </source>
</evidence>
<evidence type="ECO:0000256" key="4">
    <source>
        <dbReference type="ARBA" id="ARBA00022833"/>
    </source>
</evidence>
<feature type="domain" description="C2H2-type" evidence="7">
    <location>
        <begin position="344"/>
        <end position="371"/>
    </location>
</feature>
<protein>
    <submittedName>
        <fullName evidence="8">Oidioi.mRNA.OKI2018_I69.chr2.g4130.t1.cds</fullName>
    </submittedName>
</protein>
<evidence type="ECO:0000256" key="5">
    <source>
        <dbReference type="PROSITE-ProRule" id="PRU00042"/>
    </source>
</evidence>
<dbReference type="SMART" id="SM00355">
    <property type="entry name" value="ZnF_C2H2"/>
    <property type="match status" value="6"/>
</dbReference>
<dbReference type="PANTHER" id="PTHR24379:SF127">
    <property type="entry name" value="BLOODY FINGERS-RELATED"/>
    <property type="match status" value="1"/>
</dbReference>
<sequence length="493" mass="55851">MIGDEQTKNFDELIEHEDVLGDENEVEVKEETKSPTPETAKTDVQIYQEKLIRLERHFSEKVKKLQSKISEFIPEILKTQLDDLLLKFHNEISEEFQKLKNPISGDMAPPATPTPTTPSPKLVETATIAAEVPILTAPTLVCPTIQAAPIIQQILPTASAINASQQKVVIPPPQVEKIIVNGQETNVVVQPNAVLVPKDTKVLSVPKDAKVVEPVMATLIRKRDPKGGGKITKISNAKVAQVKVVPIRKSARIPKPRDDTEQEKTGEISTPERSNPEPPKLDLPPEESTFEVDYDYWTYERVNKEYERVSKLADDDDFDCLICRRSFSTKAYLKSHLRAHRAPLKCKICKAEFRLQTKLEKHELTHRSDDKQMCEVAGCGEIFDTKKQLNEHKKKHKPKWACNICGKLLATEKSRDEHKVTFHLGGSSHKCDTCGKAFSNRSTLNRHKLLHSVEFRKPYPCNICKRAFIDLKTLKNHEKTCAKHFFSVIKVDK</sequence>
<reference evidence="8 9" key="1">
    <citation type="submission" date="2021-04" db="EMBL/GenBank/DDBJ databases">
        <authorList>
            <person name="Bliznina A."/>
        </authorList>
    </citation>
    <scope>NUCLEOTIDE SEQUENCE [LARGE SCALE GENOMIC DNA]</scope>
</reference>
<dbReference type="Gene3D" id="3.30.160.60">
    <property type="entry name" value="Classic Zinc Finger"/>
    <property type="match status" value="4"/>
</dbReference>
<keyword evidence="3 5" id="KW-0863">Zinc-finger</keyword>
<dbReference type="InterPro" id="IPR013087">
    <property type="entry name" value="Znf_C2H2_type"/>
</dbReference>
<evidence type="ECO:0000256" key="2">
    <source>
        <dbReference type="ARBA" id="ARBA00022737"/>
    </source>
</evidence>
<feature type="domain" description="C2H2-type" evidence="7">
    <location>
        <begin position="459"/>
        <end position="484"/>
    </location>
</feature>
<dbReference type="Proteomes" id="UP001158576">
    <property type="component" value="Chromosome 2"/>
</dbReference>
<dbReference type="EMBL" id="OU015567">
    <property type="protein sequence ID" value="CAG5109610.1"/>
    <property type="molecule type" value="Genomic_DNA"/>
</dbReference>
<dbReference type="Pfam" id="PF13912">
    <property type="entry name" value="zf-C2H2_6"/>
    <property type="match status" value="1"/>
</dbReference>
<keyword evidence="4" id="KW-0862">Zinc</keyword>
<evidence type="ECO:0000256" key="1">
    <source>
        <dbReference type="ARBA" id="ARBA00022723"/>
    </source>
</evidence>
<name>A0ABN7SWC2_OIKDI</name>
<dbReference type="PROSITE" id="PS00028">
    <property type="entry name" value="ZINC_FINGER_C2H2_1"/>
    <property type="match status" value="4"/>
</dbReference>
<dbReference type="PROSITE" id="PS50157">
    <property type="entry name" value="ZINC_FINGER_C2H2_2"/>
    <property type="match status" value="5"/>
</dbReference>
<accession>A0ABN7SWC2</accession>
<feature type="region of interest" description="Disordered" evidence="6">
    <location>
        <begin position="1"/>
        <end position="41"/>
    </location>
</feature>
<organism evidence="8 9">
    <name type="scientific">Oikopleura dioica</name>
    <name type="common">Tunicate</name>
    <dbReference type="NCBI Taxonomy" id="34765"/>
    <lineage>
        <taxon>Eukaryota</taxon>
        <taxon>Metazoa</taxon>
        <taxon>Chordata</taxon>
        <taxon>Tunicata</taxon>
        <taxon>Appendicularia</taxon>
        <taxon>Copelata</taxon>
        <taxon>Oikopleuridae</taxon>
        <taxon>Oikopleura</taxon>
    </lineage>
</organism>
<feature type="compositionally biased region" description="Basic and acidic residues" evidence="6">
    <location>
        <begin position="255"/>
        <end position="266"/>
    </location>
</feature>
<feature type="domain" description="C2H2-type" evidence="7">
    <location>
        <begin position="372"/>
        <end position="401"/>
    </location>
</feature>
<keyword evidence="2" id="KW-0677">Repeat</keyword>
<evidence type="ECO:0000259" key="7">
    <source>
        <dbReference type="PROSITE" id="PS50157"/>
    </source>
</evidence>